<dbReference type="Gene3D" id="2.40.100.10">
    <property type="entry name" value="Cyclophilin-like"/>
    <property type="match status" value="1"/>
</dbReference>
<comment type="catalytic activity">
    <reaction evidence="1 7">
        <text>[protein]-peptidylproline (omega=180) = [protein]-peptidylproline (omega=0)</text>
        <dbReference type="Rhea" id="RHEA:16237"/>
        <dbReference type="Rhea" id="RHEA-COMP:10747"/>
        <dbReference type="Rhea" id="RHEA-COMP:10748"/>
        <dbReference type="ChEBI" id="CHEBI:83833"/>
        <dbReference type="ChEBI" id="CHEBI:83834"/>
        <dbReference type="EC" id="5.2.1.8"/>
    </reaction>
</comment>
<feature type="domain" description="PPIase cyclophilin-type" evidence="9">
    <location>
        <begin position="30"/>
        <end position="184"/>
    </location>
</feature>
<dbReference type="PROSITE" id="PS50072">
    <property type="entry name" value="CSA_PPIASE_2"/>
    <property type="match status" value="1"/>
</dbReference>
<dbReference type="SUPFAM" id="SSF50891">
    <property type="entry name" value="Cyclophilin-like"/>
    <property type="match status" value="1"/>
</dbReference>
<keyword evidence="11" id="KW-1185">Reference proteome</keyword>
<name>A0A2S6BUT2_9PEZI</name>
<dbReference type="OrthoDB" id="271386at2759"/>
<dbReference type="InterPro" id="IPR020892">
    <property type="entry name" value="Cyclophilin-type_PPIase_CS"/>
</dbReference>
<dbReference type="InterPro" id="IPR044666">
    <property type="entry name" value="Cyclophilin_A-like"/>
</dbReference>
<evidence type="ECO:0000256" key="7">
    <source>
        <dbReference type="RuleBase" id="RU363019"/>
    </source>
</evidence>
<reference evidence="11" key="1">
    <citation type="journal article" date="2017" name="bioRxiv">
        <title>Conservation of a gene cluster reveals novel cercosporin biosynthetic mechanisms and extends production to the genus Colletotrichum.</title>
        <authorList>
            <person name="de Jonge R."/>
            <person name="Ebert M.K."/>
            <person name="Huitt-Roehl C.R."/>
            <person name="Pal P."/>
            <person name="Suttle J.C."/>
            <person name="Spanner R.E."/>
            <person name="Neubauer J.D."/>
            <person name="Jurick W.M.II."/>
            <person name="Stott K.A."/>
            <person name="Secor G.A."/>
            <person name="Thomma B.P.H.J."/>
            <person name="Van de Peer Y."/>
            <person name="Townsend C.A."/>
            <person name="Bolton M.D."/>
        </authorList>
    </citation>
    <scope>NUCLEOTIDE SEQUENCE [LARGE SCALE GENOMIC DNA]</scope>
    <source>
        <strain evidence="11">CBS538.71</strain>
    </source>
</reference>
<dbReference type="PIRSF" id="PIRSF001467">
    <property type="entry name" value="Peptidylpro_ismrse"/>
    <property type="match status" value="1"/>
</dbReference>
<dbReference type="PANTHER" id="PTHR45625:SF4">
    <property type="entry name" value="PEPTIDYLPROLYL ISOMERASE DOMAIN AND WD REPEAT-CONTAINING PROTEIN 1"/>
    <property type="match status" value="1"/>
</dbReference>
<dbReference type="EMBL" id="PNEN01001762">
    <property type="protein sequence ID" value="PPJ51233.1"/>
    <property type="molecule type" value="Genomic_DNA"/>
</dbReference>
<evidence type="ECO:0000256" key="5">
    <source>
        <dbReference type="ARBA" id="ARBA00023235"/>
    </source>
</evidence>
<comment type="similarity">
    <text evidence="6">Belongs to the cyclophilin-type PPIase family. PPIL1 subfamily.</text>
</comment>
<comment type="caution">
    <text evidence="10">The sequence shown here is derived from an EMBL/GenBank/DDBJ whole genome shotgun (WGS) entry which is preliminary data.</text>
</comment>
<keyword evidence="3" id="KW-0677">Repeat</keyword>
<organism evidence="10 11">
    <name type="scientific">Cercospora berteroae</name>
    <dbReference type="NCBI Taxonomy" id="357750"/>
    <lineage>
        <taxon>Eukaryota</taxon>
        <taxon>Fungi</taxon>
        <taxon>Dikarya</taxon>
        <taxon>Ascomycota</taxon>
        <taxon>Pezizomycotina</taxon>
        <taxon>Dothideomycetes</taxon>
        <taxon>Dothideomycetidae</taxon>
        <taxon>Mycosphaerellales</taxon>
        <taxon>Mycosphaerellaceae</taxon>
        <taxon>Cercospora</taxon>
    </lineage>
</organism>
<evidence type="ECO:0000256" key="6">
    <source>
        <dbReference type="ARBA" id="ARBA00038147"/>
    </source>
</evidence>
<keyword evidence="4 7" id="KW-0697">Rotamase</keyword>
<dbReference type="PROSITE" id="PS00170">
    <property type="entry name" value="CSA_PPIASE_1"/>
    <property type="match status" value="1"/>
</dbReference>
<dbReference type="FunFam" id="2.40.100.10:FF:000003">
    <property type="entry name" value="Peptidylprolyl isomerase domain and WD repeat-containing 1"/>
    <property type="match status" value="1"/>
</dbReference>
<dbReference type="GO" id="GO:0003755">
    <property type="term" value="F:peptidyl-prolyl cis-trans isomerase activity"/>
    <property type="evidence" value="ECO:0007669"/>
    <property type="project" value="UniProtKB-UniRule"/>
</dbReference>
<dbReference type="InterPro" id="IPR024936">
    <property type="entry name" value="Cyclophilin-type_PPIase"/>
</dbReference>
<evidence type="ECO:0000259" key="9">
    <source>
        <dbReference type="PROSITE" id="PS50072"/>
    </source>
</evidence>
<gene>
    <name evidence="10" type="ORF">CBER1_08044</name>
</gene>
<dbReference type="PRINTS" id="PR00153">
    <property type="entry name" value="CSAPPISMRASE"/>
</dbReference>
<sequence>MDKIKSFLGGSGGSGSAAAQAPAPAGAVENADKVILHTTLGAITVKLFSQQTPRTCTNFATLAKTGKYDGVIFHRIISGFMIQGGDPTGTGRGGSSIYGNKFEDEIVPSLKHDAKGTLSMANAGPGTNGSQFFITLGPTAHLNGKHTVFGKVVEGMDVVDKLGAVRTGAGDRPVSEVKIERTEVF</sequence>
<dbReference type="Pfam" id="PF00160">
    <property type="entry name" value="Pro_isomerase"/>
    <property type="match status" value="1"/>
</dbReference>
<evidence type="ECO:0000256" key="3">
    <source>
        <dbReference type="ARBA" id="ARBA00022737"/>
    </source>
</evidence>
<dbReference type="STRING" id="357750.A0A2S6BUT2"/>
<proteinExistence type="inferred from homology"/>
<evidence type="ECO:0000256" key="8">
    <source>
        <dbReference type="SAM" id="MobiDB-lite"/>
    </source>
</evidence>
<evidence type="ECO:0000313" key="11">
    <source>
        <dbReference type="Proteomes" id="UP000237631"/>
    </source>
</evidence>
<dbReference type="InterPro" id="IPR002130">
    <property type="entry name" value="Cyclophilin-type_PPIase_dom"/>
</dbReference>
<evidence type="ECO:0000256" key="2">
    <source>
        <dbReference type="ARBA" id="ARBA00022574"/>
    </source>
</evidence>
<feature type="region of interest" description="Disordered" evidence="8">
    <location>
        <begin position="1"/>
        <end position="20"/>
    </location>
</feature>
<dbReference type="GO" id="GO:0005634">
    <property type="term" value="C:nucleus"/>
    <property type="evidence" value="ECO:0007669"/>
    <property type="project" value="UniProtKB-ARBA"/>
</dbReference>
<dbReference type="AlphaFoldDB" id="A0A2S6BUT2"/>
<comment type="function">
    <text evidence="7">PPIases accelerate the folding of proteins. It catalyzes the cis-trans isomerization of proline imidic peptide bonds in oligopeptides.</text>
</comment>
<evidence type="ECO:0000256" key="4">
    <source>
        <dbReference type="ARBA" id="ARBA00023110"/>
    </source>
</evidence>
<accession>A0A2S6BUT2</accession>
<dbReference type="Proteomes" id="UP000237631">
    <property type="component" value="Unassembled WGS sequence"/>
</dbReference>
<dbReference type="PANTHER" id="PTHR45625">
    <property type="entry name" value="PEPTIDYL-PROLYL CIS-TRANS ISOMERASE-RELATED"/>
    <property type="match status" value="1"/>
</dbReference>
<keyword evidence="5 7" id="KW-0413">Isomerase</keyword>
<dbReference type="GO" id="GO:0006457">
    <property type="term" value="P:protein folding"/>
    <property type="evidence" value="ECO:0007669"/>
    <property type="project" value="InterPro"/>
</dbReference>
<evidence type="ECO:0000256" key="1">
    <source>
        <dbReference type="ARBA" id="ARBA00000971"/>
    </source>
</evidence>
<keyword evidence="2" id="KW-0853">WD repeat</keyword>
<dbReference type="EC" id="5.2.1.8" evidence="7"/>
<evidence type="ECO:0000313" key="10">
    <source>
        <dbReference type="EMBL" id="PPJ51233.1"/>
    </source>
</evidence>
<dbReference type="InterPro" id="IPR029000">
    <property type="entry name" value="Cyclophilin-like_dom_sf"/>
</dbReference>
<protein>
    <recommendedName>
        <fullName evidence="7">Peptidyl-prolyl cis-trans isomerase</fullName>
        <shortName evidence="7">PPIase</shortName>
        <ecNumber evidence="7">5.2.1.8</ecNumber>
    </recommendedName>
</protein>